<dbReference type="PANTHER" id="PTHR30572">
    <property type="entry name" value="MEMBRANE COMPONENT OF TRANSPORTER-RELATED"/>
    <property type="match status" value="1"/>
</dbReference>
<evidence type="ECO:0000256" key="3">
    <source>
        <dbReference type="ARBA" id="ARBA00022692"/>
    </source>
</evidence>
<evidence type="ECO:0000256" key="4">
    <source>
        <dbReference type="ARBA" id="ARBA00022989"/>
    </source>
</evidence>
<organism evidence="11 12">
    <name type="scientific">Actinomadura yumaensis</name>
    <dbReference type="NCBI Taxonomy" id="111807"/>
    <lineage>
        <taxon>Bacteria</taxon>
        <taxon>Bacillati</taxon>
        <taxon>Actinomycetota</taxon>
        <taxon>Actinomycetes</taxon>
        <taxon>Streptosporangiales</taxon>
        <taxon>Thermomonosporaceae</taxon>
        <taxon>Actinomadura</taxon>
    </lineage>
</organism>
<feature type="region of interest" description="Disordered" evidence="7">
    <location>
        <begin position="1"/>
        <end position="35"/>
    </location>
</feature>
<dbReference type="Pfam" id="PF12704">
    <property type="entry name" value="MacB_PCD"/>
    <property type="match status" value="1"/>
</dbReference>
<evidence type="ECO:0000256" key="1">
    <source>
        <dbReference type="ARBA" id="ARBA00004651"/>
    </source>
</evidence>
<sequence length="422" mass="42966">MTGDAATRPDLPATPPGAPPPGRGGDEGEAAPARLGPRDVLRVGAAGLRARPLRVFLSALGIAIGIAAMIGVVGISTSSRAQLQATLDRLGTNLLTVAPGRDFFGDDAKLPVDTVPMISRIEHVRSVSGTGKLDVKVYRNDRIPEGESGGISVLAARLDLPRTVGLGTVAGRWLNAGTGRYPAVVLGSASADRLGVAAPGAQVWLGSQWFTVVGILAPNDLAPEFDSAALVGWDVAAARLGFDGHPTTVYTRAEKDAVEDVRELLAATANPRSPNEIEVSRPSDALAAENATDEAFTGLLLGLGGVALLVGGVGVANTMVISVLERRAEIGLRRSLGATRGQIRLQFLTESQLLAALGGVGGVALGIAVTAVFAVTQGWPTVVPPWAMAGGVGATLVIGGVAGLYPAIRAARLAPTEALSGP</sequence>
<dbReference type="PANTHER" id="PTHR30572:SF4">
    <property type="entry name" value="ABC TRANSPORTER PERMEASE YTRF"/>
    <property type="match status" value="1"/>
</dbReference>
<feature type="transmembrane region" description="Helical" evidence="8">
    <location>
        <begin position="299"/>
        <end position="324"/>
    </location>
</feature>
<evidence type="ECO:0000259" key="10">
    <source>
        <dbReference type="Pfam" id="PF12704"/>
    </source>
</evidence>
<comment type="subcellular location">
    <subcellularLocation>
        <location evidence="1">Cell membrane</location>
        <topology evidence="1">Multi-pass membrane protein</topology>
    </subcellularLocation>
</comment>
<comment type="caution">
    <text evidence="11">The sequence shown here is derived from an EMBL/GenBank/DDBJ whole genome shotgun (WGS) entry which is preliminary data.</text>
</comment>
<dbReference type="EMBL" id="JBHSXS010000051">
    <property type="protein sequence ID" value="MFC6886325.1"/>
    <property type="molecule type" value="Genomic_DNA"/>
</dbReference>
<accession>A0ABW2D163</accession>
<keyword evidence="5 8" id="KW-0472">Membrane</keyword>
<name>A0ABW2D163_9ACTN</name>
<evidence type="ECO:0000313" key="11">
    <source>
        <dbReference type="EMBL" id="MFC6886325.1"/>
    </source>
</evidence>
<reference evidence="12" key="1">
    <citation type="journal article" date="2019" name="Int. J. Syst. Evol. Microbiol.">
        <title>The Global Catalogue of Microorganisms (GCM) 10K type strain sequencing project: providing services to taxonomists for standard genome sequencing and annotation.</title>
        <authorList>
            <consortium name="The Broad Institute Genomics Platform"/>
            <consortium name="The Broad Institute Genome Sequencing Center for Infectious Disease"/>
            <person name="Wu L."/>
            <person name="Ma J."/>
        </authorList>
    </citation>
    <scope>NUCLEOTIDE SEQUENCE [LARGE SCALE GENOMIC DNA]</scope>
    <source>
        <strain evidence="12">JCM 3369</strain>
    </source>
</reference>
<evidence type="ECO:0000256" key="6">
    <source>
        <dbReference type="ARBA" id="ARBA00038076"/>
    </source>
</evidence>
<evidence type="ECO:0000256" key="2">
    <source>
        <dbReference type="ARBA" id="ARBA00022475"/>
    </source>
</evidence>
<dbReference type="Proteomes" id="UP001596380">
    <property type="component" value="Unassembled WGS sequence"/>
</dbReference>
<feature type="transmembrane region" description="Helical" evidence="8">
    <location>
        <begin position="386"/>
        <end position="405"/>
    </location>
</feature>
<dbReference type="InterPro" id="IPR025857">
    <property type="entry name" value="MacB_PCD"/>
</dbReference>
<evidence type="ECO:0000256" key="7">
    <source>
        <dbReference type="SAM" id="MobiDB-lite"/>
    </source>
</evidence>
<comment type="similarity">
    <text evidence="6">Belongs to the ABC-4 integral membrane protein family.</text>
</comment>
<gene>
    <name evidence="11" type="ORF">ACFQKB_41660</name>
</gene>
<protein>
    <submittedName>
        <fullName evidence="11">ABC transporter permease</fullName>
    </submittedName>
</protein>
<dbReference type="InterPro" id="IPR050250">
    <property type="entry name" value="Macrolide_Exporter_MacB"/>
</dbReference>
<feature type="transmembrane region" description="Helical" evidence="8">
    <location>
        <begin position="55"/>
        <end position="75"/>
    </location>
</feature>
<keyword evidence="2" id="KW-1003">Cell membrane</keyword>
<feature type="domain" description="MacB-like periplasmic core" evidence="10">
    <location>
        <begin position="56"/>
        <end position="265"/>
    </location>
</feature>
<dbReference type="RefSeq" id="WP_378064079.1">
    <property type="nucleotide sequence ID" value="NZ_JBHSXS010000051.1"/>
</dbReference>
<evidence type="ECO:0000256" key="5">
    <source>
        <dbReference type="ARBA" id="ARBA00023136"/>
    </source>
</evidence>
<evidence type="ECO:0000313" key="12">
    <source>
        <dbReference type="Proteomes" id="UP001596380"/>
    </source>
</evidence>
<feature type="domain" description="ABC3 transporter permease C-terminal" evidence="9">
    <location>
        <begin position="304"/>
        <end position="414"/>
    </location>
</feature>
<feature type="transmembrane region" description="Helical" evidence="8">
    <location>
        <begin position="353"/>
        <end position="374"/>
    </location>
</feature>
<evidence type="ECO:0000259" key="9">
    <source>
        <dbReference type="Pfam" id="PF02687"/>
    </source>
</evidence>
<keyword evidence="12" id="KW-1185">Reference proteome</keyword>
<feature type="compositionally biased region" description="Pro residues" evidence="7">
    <location>
        <begin position="12"/>
        <end position="22"/>
    </location>
</feature>
<proteinExistence type="inferred from homology"/>
<keyword evidence="4 8" id="KW-1133">Transmembrane helix</keyword>
<keyword evidence="3 8" id="KW-0812">Transmembrane</keyword>
<dbReference type="Pfam" id="PF02687">
    <property type="entry name" value="FtsX"/>
    <property type="match status" value="1"/>
</dbReference>
<dbReference type="InterPro" id="IPR003838">
    <property type="entry name" value="ABC3_permease_C"/>
</dbReference>
<evidence type="ECO:0000256" key="8">
    <source>
        <dbReference type="SAM" id="Phobius"/>
    </source>
</evidence>